<keyword evidence="2" id="KW-1185">Reference proteome</keyword>
<accession>A0AAD4EI30</accession>
<evidence type="ECO:0000313" key="2">
    <source>
        <dbReference type="Proteomes" id="UP001195769"/>
    </source>
</evidence>
<reference evidence="1" key="1">
    <citation type="journal article" date="2020" name="New Phytol.">
        <title>Comparative genomics reveals dynamic genome evolution in host specialist ectomycorrhizal fungi.</title>
        <authorList>
            <person name="Lofgren L.A."/>
            <person name="Nguyen N.H."/>
            <person name="Vilgalys R."/>
            <person name="Ruytinx J."/>
            <person name="Liao H.L."/>
            <person name="Branco S."/>
            <person name="Kuo A."/>
            <person name="LaButti K."/>
            <person name="Lipzen A."/>
            <person name="Andreopoulos W."/>
            <person name="Pangilinan J."/>
            <person name="Riley R."/>
            <person name="Hundley H."/>
            <person name="Na H."/>
            <person name="Barry K."/>
            <person name="Grigoriev I.V."/>
            <person name="Stajich J.E."/>
            <person name="Kennedy P.G."/>
        </authorList>
    </citation>
    <scope>NUCLEOTIDE SEQUENCE</scope>
    <source>
        <strain evidence="1">FC203</strain>
    </source>
</reference>
<dbReference type="AlphaFoldDB" id="A0AAD4EI30"/>
<protein>
    <submittedName>
        <fullName evidence="1">Uncharacterized protein</fullName>
    </submittedName>
</protein>
<proteinExistence type="predicted"/>
<dbReference type="EMBL" id="JABBWK010000004">
    <property type="protein sequence ID" value="KAG1906481.1"/>
    <property type="molecule type" value="Genomic_DNA"/>
</dbReference>
<comment type="caution">
    <text evidence="1">The sequence shown here is derived from an EMBL/GenBank/DDBJ whole genome shotgun (WGS) entry which is preliminary data.</text>
</comment>
<dbReference type="RefSeq" id="XP_041232056.1">
    <property type="nucleotide sequence ID" value="XM_041366080.1"/>
</dbReference>
<dbReference type="GeneID" id="64660378"/>
<organism evidence="1 2">
    <name type="scientific">Suillus fuscotomentosus</name>
    <dbReference type="NCBI Taxonomy" id="1912939"/>
    <lineage>
        <taxon>Eukaryota</taxon>
        <taxon>Fungi</taxon>
        <taxon>Dikarya</taxon>
        <taxon>Basidiomycota</taxon>
        <taxon>Agaricomycotina</taxon>
        <taxon>Agaricomycetes</taxon>
        <taxon>Agaricomycetidae</taxon>
        <taxon>Boletales</taxon>
        <taxon>Suillineae</taxon>
        <taxon>Suillaceae</taxon>
        <taxon>Suillus</taxon>
    </lineage>
</organism>
<name>A0AAD4EI30_9AGAM</name>
<sequence>MVPGKASRFVCRPCNRHYELKLATGVRPTSEHAPDPRIIQQSVNAAQRSSSMHPPPVIATSFRHRVGSNVTIPSSWHHGDAHVQQSCSGLHGHDACPAAYSLGLPGYSAHHTMYGAEWECWAKQAYSIPSAETISLEISAIHEGGNKRKGGHSVSFGNICEGKKDIDTQIDTPWLVTLALEMVRPKISAFALGFPWREDEFIIHDGGWVDLSTHPPNFTYFYKQCVQPSHTKGPCISVFKTKQFQLSVVVPMAQWDEYESWLEKIEELRVHPYLPTETGPPLTHT</sequence>
<evidence type="ECO:0000313" key="1">
    <source>
        <dbReference type="EMBL" id="KAG1906481.1"/>
    </source>
</evidence>
<gene>
    <name evidence="1" type="ORF">F5891DRAFT_1181892</name>
</gene>
<dbReference type="Proteomes" id="UP001195769">
    <property type="component" value="Unassembled WGS sequence"/>
</dbReference>